<dbReference type="EMBL" id="AP013058">
    <property type="protein sequence ID" value="BAN24491.1"/>
    <property type="molecule type" value="Genomic_DNA"/>
</dbReference>
<evidence type="ECO:0000313" key="2">
    <source>
        <dbReference type="Proteomes" id="UP000013966"/>
    </source>
</evidence>
<proteinExistence type="predicted"/>
<keyword evidence="2" id="KW-1185">Reference proteome</keyword>
<dbReference type="RefSeq" id="WP_016346628.1">
    <property type="nucleotide sequence ID" value="NC_021287.1"/>
</dbReference>
<protein>
    <submittedName>
        <fullName evidence="1">Uncharacterized protein</fullName>
    </submittedName>
</protein>
<dbReference type="KEGG" id="buo:BRPE64_ACDS27370"/>
<reference evidence="1 2" key="2">
    <citation type="journal article" date="2018" name="Int. J. Syst. Evol. Microbiol.">
        <title>Burkholderia insecticola sp. nov., a gut symbiotic bacterium of the bean bug Riptortus pedestris.</title>
        <authorList>
            <person name="Takeshita K."/>
            <person name="Tamaki H."/>
            <person name="Ohbayashi T."/>
            <person name="Meng X.-Y."/>
            <person name="Sone T."/>
            <person name="Mitani Y."/>
            <person name="Peeters C."/>
            <person name="Kikuchi Y."/>
            <person name="Vandamme P."/>
        </authorList>
    </citation>
    <scope>NUCLEOTIDE SEQUENCE [LARGE SCALE GENOMIC DNA]</scope>
    <source>
        <strain evidence="1">RPE64</strain>
    </source>
</reference>
<name>R4WYT0_9BURK</name>
<gene>
    <name evidence="1" type="ORF">BRPE64_ACDS27370</name>
</gene>
<accession>R4WYT0</accession>
<reference evidence="1 2" key="1">
    <citation type="journal article" date="2013" name="Genome Announc.">
        <title>Complete Genome Sequence of Burkholderia sp. Strain RPE64, Bacterial Symbiont of the Bean Bug Riptortus pedestris.</title>
        <authorList>
            <person name="Shibata T.F."/>
            <person name="Maeda T."/>
            <person name="Nikoh N."/>
            <person name="Yamaguchi K."/>
            <person name="Oshima K."/>
            <person name="Hattori M."/>
            <person name="Nishiyama T."/>
            <person name="Hasebe M."/>
            <person name="Fukatsu T."/>
            <person name="Kikuchi Y."/>
            <person name="Shigenobu S."/>
        </authorList>
    </citation>
    <scope>NUCLEOTIDE SEQUENCE [LARGE SCALE GENOMIC DNA]</scope>
</reference>
<evidence type="ECO:0000313" key="1">
    <source>
        <dbReference type="EMBL" id="BAN24491.1"/>
    </source>
</evidence>
<sequence>MSVTFKHSGHLGDIVYSLPAMRTIARHCGVRVTLYIPNDVNSGYGPDRRHPAGDKMIDDAAFDFVAPLLRSQAYIEAVHFVPGNDIPCDAVNFDAFRGGSVNVLAGNIKDYYFKIFALLAESPSRWLKRSGGVHSYAKPYDILIGRSMRYLNQAIDYGVLAQLDGRIGFIGLKNEFAQFSSRFPFLPIEHVPTRHAQDACDRIAEASLFIGNQSVFFAIAEGLQSNRLLEVFEPVPNVVPSGGRTGQFLTTAGLARLVSAFFSRPITLPDPDAALRSEYTH</sequence>
<dbReference type="HOGENOM" id="CLU_989281_0_0_4"/>
<dbReference type="Proteomes" id="UP000013966">
    <property type="component" value="Chromosome 1"/>
</dbReference>
<organism evidence="1 2">
    <name type="scientific">Caballeronia insecticola</name>
    <dbReference type="NCBI Taxonomy" id="758793"/>
    <lineage>
        <taxon>Bacteria</taxon>
        <taxon>Pseudomonadati</taxon>
        <taxon>Pseudomonadota</taxon>
        <taxon>Betaproteobacteria</taxon>
        <taxon>Burkholderiales</taxon>
        <taxon>Burkholderiaceae</taxon>
        <taxon>Caballeronia</taxon>
    </lineage>
</organism>
<dbReference type="PATRIC" id="fig|758793.3.peg.2743"/>
<dbReference type="OrthoDB" id="647686at2"/>
<dbReference type="AlphaFoldDB" id="R4WYT0"/>